<sequence>MKYIPVSFEMKDGRICQIREIQVKDAAETIEYLKTAMGESNFLYSYP</sequence>
<reference evidence="1 2" key="1">
    <citation type="submission" date="2016-02" db="EMBL/GenBank/DDBJ databases">
        <authorList>
            <person name="Wen L."/>
            <person name="He K."/>
            <person name="Yang H."/>
        </authorList>
    </citation>
    <scope>NUCLEOTIDE SEQUENCE [LARGE SCALE GENOMIC DNA]</scope>
    <source>
        <strain evidence="1 2">MJR8628A</strain>
    </source>
</reference>
<protein>
    <submittedName>
        <fullName evidence="1">Uncharacterized protein</fullName>
    </submittedName>
</protein>
<dbReference type="PATRIC" id="fig|1261.5.peg.814"/>
<organism evidence="1 2">
    <name type="scientific">Peptostreptococcus anaerobius</name>
    <dbReference type="NCBI Taxonomy" id="1261"/>
    <lineage>
        <taxon>Bacteria</taxon>
        <taxon>Bacillati</taxon>
        <taxon>Bacillota</taxon>
        <taxon>Clostridia</taxon>
        <taxon>Peptostreptococcales</taxon>
        <taxon>Peptostreptococcaceae</taxon>
        <taxon>Peptostreptococcus</taxon>
    </lineage>
</organism>
<evidence type="ECO:0000313" key="1">
    <source>
        <dbReference type="EMBL" id="KXI13287.1"/>
    </source>
</evidence>
<name>A0A135YV98_9FIRM</name>
<dbReference type="AlphaFoldDB" id="A0A135YV98"/>
<comment type="caution">
    <text evidence="1">The sequence shown here is derived from an EMBL/GenBank/DDBJ whole genome shotgun (WGS) entry which is preliminary data.</text>
</comment>
<accession>A0A135YV98</accession>
<gene>
    <name evidence="1" type="ORF">HMPREF3195_00808</name>
</gene>
<dbReference type="Proteomes" id="UP000070326">
    <property type="component" value="Unassembled WGS sequence"/>
</dbReference>
<dbReference type="RefSeq" id="WP_196490819.1">
    <property type="nucleotide sequence ID" value="NZ_KQ961800.1"/>
</dbReference>
<dbReference type="EMBL" id="LSQZ01000026">
    <property type="protein sequence ID" value="KXI13287.1"/>
    <property type="molecule type" value="Genomic_DNA"/>
</dbReference>
<proteinExistence type="predicted"/>
<evidence type="ECO:0000313" key="2">
    <source>
        <dbReference type="Proteomes" id="UP000070326"/>
    </source>
</evidence>
<dbReference type="STRING" id="1261.HMPREF3195_00808"/>